<evidence type="ECO:0000313" key="4">
    <source>
        <dbReference type="EMBL" id="GAK52901.1"/>
    </source>
</evidence>
<feature type="signal peptide" evidence="1">
    <location>
        <begin position="1"/>
        <end position="29"/>
    </location>
</feature>
<dbReference type="SUPFAM" id="SSF63411">
    <property type="entry name" value="LuxS/MPP-like metallohydrolase"/>
    <property type="match status" value="2"/>
</dbReference>
<dbReference type="AlphaFoldDB" id="A0A0S6W002"/>
<dbReference type="HOGENOM" id="CLU_009902_6_1_0"/>
<name>A0A0S6W002_9BACT</name>
<feature type="domain" description="Peptidase M16 C-terminal" evidence="3">
    <location>
        <begin position="211"/>
        <end position="390"/>
    </location>
</feature>
<dbReference type="STRING" id="1499966.U14_04158"/>
<evidence type="ECO:0000259" key="3">
    <source>
        <dbReference type="Pfam" id="PF05193"/>
    </source>
</evidence>
<evidence type="ECO:0000259" key="2">
    <source>
        <dbReference type="Pfam" id="PF00675"/>
    </source>
</evidence>
<evidence type="ECO:0000256" key="1">
    <source>
        <dbReference type="SAM" id="SignalP"/>
    </source>
</evidence>
<dbReference type="PANTHER" id="PTHR11851">
    <property type="entry name" value="METALLOPROTEASE"/>
    <property type="match status" value="1"/>
</dbReference>
<keyword evidence="5" id="KW-1185">Reference proteome</keyword>
<feature type="domain" description="Peptidase M16 N-terminal" evidence="2">
    <location>
        <begin position="75"/>
        <end position="185"/>
    </location>
</feature>
<dbReference type="InterPro" id="IPR011765">
    <property type="entry name" value="Pept_M16_N"/>
</dbReference>
<sequence>MITNDIKMRWTLIGALALSLVLSATGAVAQPDYEKLTFPPLNFTPPTVERHTLSNGMTLFFAPDHELPVISMYALVKTGSIYEPADKIGLASIVAEVMRTGGTKTYSPDEMNDMLEFIAASVEVDISEDSGSVELWTLKRNLEIALKVFADVLRHPVFIQDKIDLAKNQMLEDIRRRNDSPANIRGREFMRVVYGRDHPLARIPQIDTITTITRDDLVAFHQTYFHPNNIMLAVTGDFEPADMLKTLTDLFQSWPSADMKLPAVEPVNYEFSPGVYLVDKDVEQTNLGIGHLGIMANNPDYPAVRVLDLILGSGGFSSRLFQKVRTERGLAYSVGSYLGAGTRDYAPFLIYCGTRNDAVQETIQVILDTIKEMLASEVTDRELESAKNQYVNSYIFKFATVNDIIRRKMFYEYVGYPPDFLETFRDRVMNVTKADVLRAAQTYLHPDKMKILAVGSRRQIDSALATFGAVQPVELEPVE</sequence>
<dbReference type="Pfam" id="PF05193">
    <property type="entry name" value="Peptidase_M16_C"/>
    <property type="match status" value="1"/>
</dbReference>
<feature type="chain" id="PRO_5006631558" evidence="1">
    <location>
        <begin position="30"/>
        <end position="479"/>
    </location>
</feature>
<dbReference type="GO" id="GO:0046872">
    <property type="term" value="F:metal ion binding"/>
    <property type="evidence" value="ECO:0007669"/>
    <property type="project" value="InterPro"/>
</dbReference>
<dbReference type="InterPro" id="IPR007863">
    <property type="entry name" value="Peptidase_M16_C"/>
</dbReference>
<reference evidence="4" key="1">
    <citation type="journal article" date="2015" name="PeerJ">
        <title>First genomic representation of candidate bacterial phylum KSB3 points to enhanced environmental sensing as a trigger of wastewater bulking.</title>
        <authorList>
            <person name="Sekiguchi Y."/>
            <person name="Ohashi A."/>
            <person name="Parks D.H."/>
            <person name="Yamauchi T."/>
            <person name="Tyson G.W."/>
            <person name="Hugenholtz P."/>
        </authorList>
    </citation>
    <scope>NUCLEOTIDE SEQUENCE [LARGE SCALE GENOMIC DNA]</scope>
</reference>
<evidence type="ECO:0000313" key="5">
    <source>
        <dbReference type="Proteomes" id="UP000030700"/>
    </source>
</evidence>
<dbReference type="Proteomes" id="UP000030700">
    <property type="component" value="Unassembled WGS sequence"/>
</dbReference>
<dbReference type="PANTHER" id="PTHR11851:SF225">
    <property type="entry name" value="NON-PEPTIDASE HOMOLOG YMXG"/>
    <property type="match status" value="1"/>
</dbReference>
<keyword evidence="1" id="KW-0732">Signal</keyword>
<dbReference type="Gene3D" id="3.30.830.10">
    <property type="entry name" value="Metalloenzyme, LuxS/M16 peptidase-like"/>
    <property type="match status" value="2"/>
</dbReference>
<dbReference type="InterPro" id="IPR011249">
    <property type="entry name" value="Metalloenz_LuxS/M16"/>
</dbReference>
<protein>
    <submittedName>
        <fullName evidence="4">Peptidase M16 domain protein</fullName>
    </submittedName>
</protein>
<dbReference type="EMBL" id="DF820459">
    <property type="protein sequence ID" value="GAK52901.1"/>
    <property type="molecule type" value="Genomic_DNA"/>
</dbReference>
<dbReference type="Pfam" id="PF00675">
    <property type="entry name" value="Peptidase_M16"/>
    <property type="match status" value="1"/>
</dbReference>
<accession>A0A0S6W002</accession>
<proteinExistence type="predicted"/>
<gene>
    <name evidence="4" type="ORF">U14_04158</name>
</gene>
<organism evidence="4">
    <name type="scientific">Candidatus Moduliflexus flocculans</name>
    <dbReference type="NCBI Taxonomy" id="1499966"/>
    <lineage>
        <taxon>Bacteria</taxon>
        <taxon>Candidatus Moduliflexota</taxon>
        <taxon>Candidatus Moduliflexia</taxon>
        <taxon>Candidatus Moduliflexales</taxon>
        <taxon>Candidatus Moduliflexaceae</taxon>
    </lineage>
</organism>
<dbReference type="InterPro" id="IPR050361">
    <property type="entry name" value="MPP/UQCRC_Complex"/>
</dbReference>